<evidence type="ECO:0000259" key="4">
    <source>
        <dbReference type="Pfam" id="PF00248"/>
    </source>
</evidence>
<dbReference type="InterPro" id="IPR050984">
    <property type="entry name" value="Gfo/Idh/MocA_domain"/>
</dbReference>
<feature type="compositionally biased region" description="Basic and acidic residues" evidence="3">
    <location>
        <begin position="194"/>
        <end position="204"/>
    </location>
</feature>
<dbReference type="Pfam" id="PF22725">
    <property type="entry name" value="GFO_IDH_MocA_C3"/>
    <property type="match status" value="1"/>
</dbReference>
<dbReference type="Proteomes" id="UP000245469">
    <property type="component" value="Unassembled WGS sequence"/>
</dbReference>
<dbReference type="Gene3D" id="3.20.20.100">
    <property type="entry name" value="NADP-dependent oxidoreductase domain"/>
    <property type="match status" value="1"/>
</dbReference>
<dbReference type="InterPro" id="IPR000683">
    <property type="entry name" value="Gfo/Idh/MocA-like_OxRdtase_N"/>
</dbReference>
<dbReference type="GO" id="GO:0000166">
    <property type="term" value="F:nucleotide binding"/>
    <property type="evidence" value="ECO:0007669"/>
    <property type="project" value="InterPro"/>
</dbReference>
<dbReference type="InterPro" id="IPR023210">
    <property type="entry name" value="NADP_OxRdtase_dom"/>
</dbReference>
<dbReference type="EMBL" id="QGDQ01000010">
    <property type="protein sequence ID" value="PWJ53787.1"/>
    <property type="molecule type" value="Genomic_DNA"/>
</dbReference>
<evidence type="ECO:0000256" key="2">
    <source>
        <dbReference type="ARBA" id="ARBA00023002"/>
    </source>
</evidence>
<dbReference type="SUPFAM" id="SSF55347">
    <property type="entry name" value="Glyceraldehyde-3-phosphate dehydrogenase-like, C-terminal domain"/>
    <property type="match status" value="1"/>
</dbReference>
<evidence type="ECO:0000259" key="5">
    <source>
        <dbReference type="Pfam" id="PF01408"/>
    </source>
</evidence>
<feature type="region of interest" description="Disordered" evidence="3">
    <location>
        <begin position="185"/>
        <end position="206"/>
    </location>
</feature>
<dbReference type="Gene3D" id="3.30.360.10">
    <property type="entry name" value="Dihydrodipicolinate Reductase, domain 2"/>
    <property type="match status" value="1"/>
</dbReference>
<feature type="domain" description="NADP-dependent oxidoreductase" evidence="4">
    <location>
        <begin position="435"/>
        <end position="713"/>
    </location>
</feature>
<evidence type="ECO:0000313" key="8">
    <source>
        <dbReference type="Proteomes" id="UP000245469"/>
    </source>
</evidence>
<feature type="domain" description="GFO/IDH/MocA-like oxidoreductase" evidence="6">
    <location>
        <begin position="163"/>
        <end position="300"/>
    </location>
</feature>
<evidence type="ECO:0000256" key="1">
    <source>
        <dbReference type="ARBA" id="ARBA00010928"/>
    </source>
</evidence>
<organism evidence="7 8">
    <name type="scientific">Quadrisphaera granulorum</name>
    <dbReference type="NCBI Taxonomy" id="317664"/>
    <lineage>
        <taxon>Bacteria</taxon>
        <taxon>Bacillati</taxon>
        <taxon>Actinomycetota</taxon>
        <taxon>Actinomycetes</taxon>
        <taxon>Kineosporiales</taxon>
        <taxon>Kineosporiaceae</taxon>
        <taxon>Quadrisphaera</taxon>
    </lineage>
</organism>
<dbReference type="GO" id="GO:0016491">
    <property type="term" value="F:oxidoreductase activity"/>
    <property type="evidence" value="ECO:0007669"/>
    <property type="project" value="UniProtKB-KW"/>
</dbReference>
<keyword evidence="2" id="KW-0560">Oxidoreductase</keyword>
<comment type="similarity">
    <text evidence="1">Belongs to the Gfo/Idh/MocA family.</text>
</comment>
<dbReference type="Gene3D" id="3.40.50.720">
    <property type="entry name" value="NAD(P)-binding Rossmann-like Domain"/>
    <property type="match status" value="1"/>
</dbReference>
<dbReference type="CDD" id="cd19082">
    <property type="entry name" value="AKR_AKR10A1_2"/>
    <property type="match status" value="1"/>
</dbReference>
<dbReference type="AlphaFoldDB" id="A0A316AUK7"/>
<dbReference type="InterPro" id="IPR036291">
    <property type="entry name" value="NAD(P)-bd_dom_sf"/>
</dbReference>
<name>A0A316AUK7_9ACTN</name>
<protein>
    <submittedName>
        <fullName evidence="7">Aryl-alcohol dehydrogenase-like predicted oxidoreductase</fullName>
    </submittedName>
</protein>
<accession>A0A316AUK7</accession>
<dbReference type="PANTHER" id="PTHR22604">
    <property type="entry name" value="OXIDOREDUCTASES"/>
    <property type="match status" value="1"/>
</dbReference>
<dbReference type="InterPro" id="IPR036812">
    <property type="entry name" value="NAD(P)_OxRdtase_dom_sf"/>
</dbReference>
<reference evidence="7 8" key="1">
    <citation type="submission" date="2018-03" db="EMBL/GenBank/DDBJ databases">
        <title>Genomic Encyclopedia of Archaeal and Bacterial Type Strains, Phase II (KMG-II): from individual species to whole genera.</title>
        <authorList>
            <person name="Goeker M."/>
        </authorList>
    </citation>
    <scope>NUCLEOTIDE SEQUENCE [LARGE SCALE GENOMIC DNA]</scope>
    <source>
        <strain evidence="7 8">DSM 44889</strain>
    </source>
</reference>
<evidence type="ECO:0000259" key="6">
    <source>
        <dbReference type="Pfam" id="PF22725"/>
    </source>
</evidence>
<evidence type="ECO:0000313" key="7">
    <source>
        <dbReference type="EMBL" id="PWJ53787.1"/>
    </source>
</evidence>
<sequence>MRAQSGLLSEVPSSLLDVPDDDAVFRWAVLGPGSIARRFVRELPASRTGVLVAVASSDPARARALAEEVEAAGRDGAARGGRMTSGTYEQVLANPEVDGVYIAVVHPGHAELAVAAARAGKHLLVEKPLTPDHGSAMGVIDAAREAGVALLEAFAYRFHPATRRLLELVREGAVGEVLHIDSSFSFASSPNPDGDPRGPGRLHDPATAGGGILDVGCYPVSFARAVAGAARQHHTGRPFAEPLSGPGGVRAAGHLGATGVDEWAVAHLDFGGGLLATVRCGTRLEEPQTAVVRGSLGTLELHDPWTVQAAPRLVLRRVGEEPVEETWDGAAPAQQAFALEAEALADAARALAAGTGPGEAPEQTHEDSLGTLAVLDRWRAALGLRYPFEAETAAIPTVSRQPLRVPAPGTGMIPVSSIAGLASPVSRLVMGCDNQPTLSHASALFDAFVEAGGTTFDTAWIYGDDGDYERRFGRWLAHRGIRDEVTVIVKGAHTPHCDPDSLSRQLRESFERQGLERADLYLMHRDNPSVPVGEFVDVLDEHARAGHIGVYGGSNWTPERFDAANAYARAHGRAGFGVLSNHFGLARALDVPWAGCVHATDPASRAWLEERGVPLLPWSSQARGFFARDDAEMRGDAELVRCYLSDGNLERKRRAAQLGEQLGVPTTAVALAYVLAQPFPTFALIGPRTLAELRSSMTALDVELTAEQVAWLDLREA</sequence>
<dbReference type="Pfam" id="PF00248">
    <property type="entry name" value="Aldo_ket_red"/>
    <property type="match status" value="1"/>
</dbReference>
<dbReference type="SUPFAM" id="SSF51735">
    <property type="entry name" value="NAD(P)-binding Rossmann-fold domains"/>
    <property type="match status" value="1"/>
</dbReference>
<dbReference type="PANTHER" id="PTHR22604:SF105">
    <property type="entry name" value="TRANS-1,2-DIHYDROBENZENE-1,2-DIOL DEHYDROGENASE"/>
    <property type="match status" value="1"/>
</dbReference>
<keyword evidence="8" id="KW-1185">Reference proteome</keyword>
<dbReference type="Pfam" id="PF01408">
    <property type="entry name" value="GFO_IDH_MocA"/>
    <property type="match status" value="1"/>
</dbReference>
<dbReference type="SUPFAM" id="SSF51430">
    <property type="entry name" value="NAD(P)-linked oxidoreductase"/>
    <property type="match status" value="1"/>
</dbReference>
<gene>
    <name evidence="7" type="ORF">BXY45_11030</name>
</gene>
<comment type="caution">
    <text evidence="7">The sequence shown here is derived from an EMBL/GenBank/DDBJ whole genome shotgun (WGS) entry which is preliminary data.</text>
</comment>
<evidence type="ECO:0000256" key="3">
    <source>
        <dbReference type="SAM" id="MobiDB-lite"/>
    </source>
</evidence>
<dbReference type="InterPro" id="IPR055170">
    <property type="entry name" value="GFO_IDH_MocA-like_dom"/>
</dbReference>
<proteinExistence type="inferred from homology"/>
<feature type="domain" description="Gfo/Idh/MocA-like oxidoreductase N-terminal" evidence="5">
    <location>
        <begin position="25"/>
        <end position="151"/>
    </location>
</feature>